<feature type="compositionally biased region" description="Low complexity" evidence="1">
    <location>
        <begin position="421"/>
        <end position="452"/>
    </location>
</feature>
<organism evidence="3 4">
    <name type="scientific">Mycena pura</name>
    <dbReference type="NCBI Taxonomy" id="153505"/>
    <lineage>
        <taxon>Eukaryota</taxon>
        <taxon>Fungi</taxon>
        <taxon>Dikarya</taxon>
        <taxon>Basidiomycota</taxon>
        <taxon>Agaricomycotina</taxon>
        <taxon>Agaricomycetes</taxon>
        <taxon>Agaricomycetidae</taxon>
        <taxon>Agaricales</taxon>
        <taxon>Marasmiineae</taxon>
        <taxon>Mycenaceae</taxon>
        <taxon>Mycena</taxon>
    </lineage>
</organism>
<feature type="compositionally biased region" description="Polar residues" evidence="1">
    <location>
        <begin position="1"/>
        <end position="14"/>
    </location>
</feature>
<protein>
    <recommendedName>
        <fullName evidence="2">DUF6818 domain-containing protein</fullName>
    </recommendedName>
</protein>
<evidence type="ECO:0000259" key="2">
    <source>
        <dbReference type="Pfam" id="PF20681"/>
    </source>
</evidence>
<dbReference type="AlphaFoldDB" id="A0AAD6YGZ8"/>
<reference evidence="3" key="1">
    <citation type="submission" date="2023-03" db="EMBL/GenBank/DDBJ databases">
        <title>Massive genome expansion in bonnet fungi (Mycena s.s.) driven by repeated elements and novel gene families across ecological guilds.</title>
        <authorList>
            <consortium name="Lawrence Berkeley National Laboratory"/>
            <person name="Harder C.B."/>
            <person name="Miyauchi S."/>
            <person name="Viragh M."/>
            <person name="Kuo A."/>
            <person name="Thoen E."/>
            <person name="Andreopoulos B."/>
            <person name="Lu D."/>
            <person name="Skrede I."/>
            <person name="Drula E."/>
            <person name="Henrissat B."/>
            <person name="Morin E."/>
            <person name="Kohler A."/>
            <person name="Barry K."/>
            <person name="LaButti K."/>
            <person name="Morin E."/>
            <person name="Salamov A."/>
            <person name="Lipzen A."/>
            <person name="Mereny Z."/>
            <person name="Hegedus B."/>
            <person name="Baldrian P."/>
            <person name="Stursova M."/>
            <person name="Weitz H."/>
            <person name="Taylor A."/>
            <person name="Grigoriev I.V."/>
            <person name="Nagy L.G."/>
            <person name="Martin F."/>
            <person name="Kauserud H."/>
        </authorList>
    </citation>
    <scope>NUCLEOTIDE SEQUENCE</scope>
    <source>
        <strain evidence="3">9144</strain>
    </source>
</reference>
<dbReference type="InterPro" id="IPR049203">
    <property type="entry name" value="DUF6818"/>
</dbReference>
<dbReference type="Pfam" id="PF20681">
    <property type="entry name" value="DUF6818"/>
    <property type="match status" value="1"/>
</dbReference>
<feature type="region of interest" description="Disordered" evidence="1">
    <location>
        <begin position="1"/>
        <end position="41"/>
    </location>
</feature>
<keyword evidence="4" id="KW-1185">Reference proteome</keyword>
<accession>A0AAD6YGZ8</accession>
<comment type="caution">
    <text evidence="3">The sequence shown here is derived from an EMBL/GenBank/DDBJ whole genome shotgun (WGS) entry which is preliminary data.</text>
</comment>
<evidence type="ECO:0000256" key="1">
    <source>
        <dbReference type="SAM" id="MobiDB-lite"/>
    </source>
</evidence>
<dbReference type="EMBL" id="JARJCW010000011">
    <property type="protein sequence ID" value="KAJ7219535.1"/>
    <property type="molecule type" value="Genomic_DNA"/>
</dbReference>
<feature type="compositionally biased region" description="Basic and acidic residues" evidence="1">
    <location>
        <begin position="398"/>
        <end position="417"/>
    </location>
</feature>
<evidence type="ECO:0000313" key="3">
    <source>
        <dbReference type="EMBL" id="KAJ7219535.1"/>
    </source>
</evidence>
<sequence>MKNWLNDESLNSNKPPGPRHRGKEKTTAVNGQRASPSFSSSPLSYRLVIMDNSRLPSISQLSLPPLQRQNALSANAPKWGHHSGNWGGYAGNFGHEFGAPGPFKENPHVYENVYENVQHRPQALPFPPYPTPNHHGHTLPPIPSDDDEHELPLPGNGDLAVVKAKALSNLKPTPRVGGVRVTKPKKKVRVVKNDNISKPGKGRPKGAAGFGADETNKILDLVETNQPIGQQGWDKVAAKYNEWAEAEGHKMRTAQSLDKKFKTLVNTKKPMGDGVKPAQISHTQEIDSTIRADNYISFVVSAVAQCAARPPRNQTRVSAPNLVQTLASTFDPGHQQQREEARDAHAFQAQQLFSMTQQLESLRNQLMVMHERVHRSEREQDMAHMELRWVRSERIPASKRKASDVFHGENDSDKENAEPALGSPFVSSSPSSGSLFVSTSSAFASSPAPEKV</sequence>
<dbReference type="Proteomes" id="UP001219525">
    <property type="component" value="Unassembled WGS sequence"/>
</dbReference>
<dbReference type="PANTHER" id="PTHR34409:SF1">
    <property type="entry name" value="MYB-LIKE DOMAIN-CONTAINING PROTEIN"/>
    <property type="match status" value="1"/>
</dbReference>
<proteinExistence type="predicted"/>
<feature type="region of interest" description="Disordered" evidence="1">
    <location>
        <begin position="398"/>
        <end position="452"/>
    </location>
</feature>
<name>A0AAD6YGZ8_9AGAR</name>
<feature type="domain" description="DUF6818" evidence="2">
    <location>
        <begin position="227"/>
        <end position="292"/>
    </location>
</feature>
<evidence type="ECO:0000313" key="4">
    <source>
        <dbReference type="Proteomes" id="UP001219525"/>
    </source>
</evidence>
<dbReference type="PANTHER" id="PTHR34409">
    <property type="entry name" value="SET DOMAIN-CONTAINING PROTEIN"/>
    <property type="match status" value="1"/>
</dbReference>
<gene>
    <name evidence="3" type="ORF">GGX14DRAFT_560615</name>
</gene>